<feature type="domain" description="Glycosyltransferase Maf N-terminal" evidence="3">
    <location>
        <begin position="8"/>
        <end position="75"/>
    </location>
</feature>
<feature type="coiled-coil region" evidence="1">
    <location>
        <begin position="514"/>
        <end position="541"/>
    </location>
</feature>
<dbReference type="PANTHER" id="PTHR41786:SF1">
    <property type="entry name" value="6-HYDROXYMETHYLPTERIN DIPHOSPHOKINASE MPTE-LIKE DOMAIN-CONTAINING PROTEIN"/>
    <property type="match status" value="1"/>
</dbReference>
<sequence length="642" mass="74495">MSDYTNPRFEKNLKALYQKNPLLAAQLKILEPNQKYEVYVGKDPLNINIYDKERKVALFHQEPLVEVTQKIKEFEAYNLYPFFYFFGIGNGIFHKFLLNNSSLKKLFIFEPELELIYIALNFVDFEQEILDEKLLIFWTKTASFGELDQYLVQEGQWIYSRIYTLHIYNNYYGTYTEECLELNAIITRSLEHHVIAVGNDSTDALIGLEHHIYNLPEMITTPSFKELISHAKNCDTAVIVSTGPSLYKQLPLLKQYAPYLTIISVDASFPILTKHGIKPDIVVTLERVEPTADFFTKTPKKAQKGIIFALTSIVHKATTKAITQGTKSFSMRPFGYTRFFNLQDYGYAGIGMSAANMAYEIVVHSRFERCIFIGQDLAFSKDGKTHSKDAIFGENETQYKRKENESEKILVPAYGGNEMVETTSVWKMFLNFFEKDIAETPYNLEVINSTEGGARIAGTKEIPFEEILKTLPKIPKKEIKLTPPTKEQIKANQKHIQTKIKEFLDYGYKRKKEVEKIFLKVVKMTEELERLNKENKLEKINFKKMDKLIEEIDDVKLLFQEDTFIKVFSDAVQSYIVHQELEFAKIAVRPIKTLIEKQVKQIDWLYAHKFWLFSLAGGMDATLEITKRSAKQWMKLPAKYNK</sequence>
<dbReference type="Pfam" id="PF01973">
    <property type="entry name" value="MptE-like"/>
    <property type="match status" value="1"/>
</dbReference>
<protein>
    <submittedName>
        <fullName evidence="4">Motility accessory factor</fullName>
    </submittedName>
</protein>
<dbReference type="AlphaFoldDB" id="A0A0N0LTJ9"/>
<keyword evidence="1" id="KW-0175">Coiled coil</keyword>
<dbReference type="Proteomes" id="UP000037997">
    <property type="component" value="Unassembled WGS sequence"/>
</dbReference>
<evidence type="ECO:0000313" key="5">
    <source>
        <dbReference type="Proteomes" id="UP000037997"/>
    </source>
</evidence>
<dbReference type="RefSeq" id="WP_054198312.1">
    <property type="nucleotide sequence ID" value="NZ_JNOC01000048.1"/>
</dbReference>
<dbReference type="EMBL" id="JNOC01000048">
    <property type="protein sequence ID" value="KPH55299.1"/>
    <property type="molecule type" value="Genomic_DNA"/>
</dbReference>
<dbReference type="PANTHER" id="PTHR41786">
    <property type="entry name" value="MOTILITY ACCESSORY FACTOR MAF"/>
    <property type="match status" value="1"/>
</dbReference>
<dbReference type="Pfam" id="PF20157">
    <property type="entry name" value="Maf_flag10_N"/>
    <property type="match status" value="1"/>
</dbReference>
<dbReference type="STRING" id="35818.HPU229336_03810"/>
<evidence type="ECO:0000259" key="2">
    <source>
        <dbReference type="Pfam" id="PF01973"/>
    </source>
</evidence>
<organism evidence="4 5">
    <name type="scientific">Helicobacter pullorum</name>
    <dbReference type="NCBI Taxonomy" id="35818"/>
    <lineage>
        <taxon>Bacteria</taxon>
        <taxon>Pseudomonadati</taxon>
        <taxon>Campylobacterota</taxon>
        <taxon>Epsilonproteobacteria</taxon>
        <taxon>Campylobacterales</taxon>
        <taxon>Helicobacteraceae</taxon>
        <taxon>Helicobacter</taxon>
    </lineage>
</organism>
<comment type="caution">
    <text evidence="4">The sequence shown here is derived from an EMBL/GenBank/DDBJ whole genome shotgun (WGS) entry which is preliminary data.</text>
</comment>
<reference evidence="4 5" key="1">
    <citation type="submission" date="2014-06" db="EMBL/GenBank/DDBJ databases">
        <title>Helicobacter pullorum isolates in fresh chicken meat - phenotypic and genotypic features.</title>
        <authorList>
            <person name="Borges V."/>
            <person name="Santos A."/>
            <person name="Correia C.B."/>
            <person name="Saraiva M."/>
            <person name="Menard A."/>
            <person name="Vieira L."/>
            <person name="Sampaio D.A."/>
            <person name="Gomes J.P."/>
            <person name="Oleastro M."/>
        </authorList>
    </citation>
    <scope>NUCLEOTIDE SEQUENCE [LARGE SCALE GENOMIC DNA]</scope>
    <source>
        <strain evidence="4 5">229334/12</strain>
    </source>
</reference>
<evidence type="ECO:0000259" key="3">
    <source>
        <dbReference type="Pfam" id="PF20157"/>
    </source>
</evidence>
<proteinExistence type="predicted"/>
<dbReference type="PATRIC" id="fig|35818.11.peg.1843"/>
<feature type="domain" description="6-hydroxymethylpterin diphosphokinase MptE-like" evidence="2">
    <location>
        <begin position="210"/>
        <end position="381"/>
    </location>
</feature>
<gene>
    <name evidence="4" type="ORF">HPU229334_09330</name>
</gene>
<evidence type="ECO:0000313" key="4">
    <source>
        <dbReference type="EMBL" id="KPH55299.1"/>
    </source>
</evidence>
<evidence type="ECO:0000256" key="1">
    <source>
        <dbReference type="SAM" id="Coils"/>
    </source>
</evidence>
<dbReference type="InterPro" id="IPR045376">
    <property type="entry name" value="Maf_N"/>
</dbReference>
<name>A0A0N0LTJ9_9HELI</name>
<accession>A0A0N0LTJ9</accession>
<dbReference type="InterPro" id="IPR002826">
    <property type="entry name" value="MptE-like"/>
</dbReference>